<evidence type="ECO:0008006" key="2">
    <source>
        <dbReference type="Google" id="ProtNLM"/>
    </source>
</evidence>
<proteinExistence type="predicted"/>
<dbReference type="PANTHER" id="PTHR33221:SF2">
    <property type="entry name" value="TRANSCRIPTIONAL REGULATOR"/>
    <property type="match status" value="1"/>
</dbReference>
<dbReference type="NCBIfam" id="TIGR02944">
    <property type="entry name" value="suf_reg_Xantho"/>
    <property type="match status" value="1"/>
</dbReference>
<sequence length="151" mass="16763">MMRINKLTDYGIVIMTRIADMDLNKVHTAREISEDTRIPLPTVTRLLKTLSNNGLLNSQRGSQGGYFLSRSSEDISVANIIESFEGPIALTECSTNACECSYETKCSMEEPWQKINNTVKNALEGISLNEMMGKDQNEGLLNLSMNYSGGM</sequence>
<organism evidence="1">
    <name type="scientific">marine metagenome</name>
    <dbReference type="NCBI Taxonomy" id="408172"/>
    <lineage>
        <taxon>unclassified sequences</taxon>
        <taxon>metagenomes</taxon>
        <taxon>ecological metagenomes</taxon>
    </lineage>
</organism>
<dbReference type="InterPro" id="IPR011991">
    <property type="entry name" value="ArsR-like_HTH"/>
</dbReference>
<gene>
    <name evidence="1" type="ORF">METZ01_LOCUS382872</name>
</gene>
<dbReference type="InterPro" id="IPR030489">
    <property type="entry name" value="TR_Rrf2-type_CS"/>
</dbReference>
<dbReference type="SUPFAM" id="SSF46785">
    <property type="entry name" value="Winged helix' DNA-binding domain"/>
    <property type="match status" value="1"/>
</dbReference>
<dbReference type="Gene3D" id="1.10.10.10">
    <property type="entry name" value="Winged helix-like DNA-binding domain superfamily/Winged helix DNA-binding domain"/>
    <property type="match status" value="1"/>
</dbReference>
<dbReference type="InterPro" id="IPR000944">
    <property type="entry name" value="Tscrpt_reg_Rrf2"/>
</dbReference>
<reference evidence="1" key="1">
    <citation type="submission" date="2018-05" db="EMBL/GenBank/DDBJ databases">
        <authorList>
            <person name="Lanie J.A."/>
            <person name="Ng W.-L."/>
            <person name="Kazmierczak K.M."/>
            <person name="Andrzejewski T.M."/>
            <person name="Davidsen T.M."/>
            <person name="Wayne K.J."/>
            <person name="Tettelin H."/>
            <person name="Glass J.I."/>
            <person name="Rusch D."/>
            <person name="Podicherti R."/>
            <person name="Tsui H.-C.T."/>
            <person name="Winkler M.E."/>
        </authorList>
    </citation>
    <scope>NUCLEOTIDE SEQUENCE</scope>
</reference>
<dbReference type="InterPro" id="IPR036388">
    <property type="entry name" value="WH-like_DNA-bd_sf"/>
</dbReference>
<dbReference type="InterPro" id="IPR014290">
    <property type="entry name" value="SUF_FeS_clus_asmbl_reg"/>
</dbReference>
<dbReference type="InterPro" id="IPR036390">
    <property type="entry name" value="WH_DNA-bd_sf"/>
</dbReference>
<dbReference type="PROSITE" id="PS01332">
    <property type="entry name" value="HTH_RRF2_1"/>
    <property type="match status" value="1"/>
</dbReference>
<dbReference type="PROSITE" id="PS51197">
    <property type="entry name" value="HTH_RRF2_2"/>
    <property type="match status" value="1"/>
</dbReference>
<dbReference type="GO" id="GO:0005829">
    <property type="term" value="C:cytosol"/>
    <property type="evidence" value="ECO:0007669"/>
    <property type="project" value="TreeGrafter"/>
</dbReference>
<dbReference type="PANTHER" id="PTHR33221">
    <property type="entry name" value="WINGED HELIX-TURN-HELIX TRANSCRIPTIONAL REGULATOR, RRF2 FAMILY"/>
    <property type="match status" value="1"/>
</dbReference>
<dbReference type="NCBIfam" id="TIGR00738">
    <property type="entry name" value="rrf2_super"/>
    <property type="match status" value="1"/>
</dbReference>
<dbReference type="CDD" id="cd00090">
    <property type="entry name" value="HTH_ARSR"/>
    <property type="match status" value="1"/>
</dbReference>
<dbReference type="EMBL" id="UINC01141968">
    <property type="protein sequence ID" value="SVD30018.1"/>
    <property type="molecule type" value="Genomic_DNA"/>
</dbReference>
<protein>
    <recommendedName>
        <fullName evidence="2">SUF system Fe-S cluster assembly regulator</fullName>
    </recommendedName>
</protein>
<evidence type="ECO:0000313" key="1">
    <source>
        <dbReference type="EMBL" id="SVD30018.1"/>
    </source>
</evidence>
<dbReference type="GO" id="GO:0003700">
    <property type="term" value="F:DNA-binding transcription factor activity"/>
    <property type="evidence" value="ECO:0007669"/>
    <property type="project" value="TreeGrafter"/>
</dbReference>
<name>A0A382U8L3_9ZZZZ</name>
<accession>A0A382U8L3</accession>
<dbReference type="AlphaFoldDB" id="A0A382U8L3"/>
<dbReference type="Pfam" id="PF02082">
    <property type="entry name" value="Rrf2"/>
    <property type="match status" value="1"/>
</dbReference>